<keyword evidence="2" id="KW-0808">Transferase</keyword>
<dbReference type="AlphaFoldDB" id="A0A372NSI3"/>
<organism evidence="2 3">
    <name type="scientific">Mucilaginibacter conchicola</name>
    <dbReference type="NCBI Taxonomy" id="2303333"/>
    <lineage>
        <taxon>Bacteria</taxon>
        <taxon>Pseudomonadati</taxon>
        <taxon>Bacteroidota</taxon>
        <taxon>Sphingobacteriia</taxon>
        <taxon>Sphingobacteriales</taxon>
        <taxon>Sphingobacteriaceae</taxon>
        <taxon>Mucilaginibacter</taxon>
    </lineage>
</organism>
<dbReference type="RefSeq" id="WP_117391647.1">
    <property type="nucleotide sequence ID" value="NZ_QWDC01000002.1"/>
</dbReference>
<dbReference type="GO" id="GO:0008171">
    <property type="term" value="F:O-methyltransferase activity"/>
    <property type="evidence" value="ECO:0007669"/>
    <property type="project" value="TreeGrafter"/>
</dbReference>
<keyword evidence="2" id="KW-0489">Methyltransferase</keyword>
<proteinExistence type="predicted"/>
<dbReference type="Pfam" id="PF05050">
    <property type="entry name" value="Methyltransf_21"/>
    <property type="match status" value="1"/>
</dbReference>
<dbReference type="PANTHER" id="PTHR36973">
    <property type="entry name" value="SLL1456 PROTEIN-RELATED"/>
    <property type="match status" value="1"/>
</dbReference>
<dbReference type="GO" id="GO:0032259">
    <property type="term" value="P:methylation"/>
    <property type="evidence" value="ECO:0007669"/>
    <property type="project" value="UniProtKB-KW"/>
</dbReference>
<dbReference type="Proteomes" id="UP000264217">
    <property type="component" value="Unassembled WGS sequence"/>
</dbReference>
<evidence type="ECO:0000313" key="2">
    <source>
        <dbReference type="EMBL" id="RFZ91934.1"/>
    </source>
</evidence>
<dbReference type="PANTHER" id="PTHR36973:SF4">
    <property type="entry name" value="NODULATION PROTEIN"/>
    <property type="match status" value="1"/>
</dbReference>
<dbReference type="InterPro" id="IPR029063">
    <property type="entry name" value="SAM-dependent_MTases_sf"/>
</dbReference>
<accession>A0A372NSI3</accession>
<comment type="caution">
    <text evidence="2">The sequence shown here is derived from an EMBL/GenBank/DDBJ whole genome shotgun (WGS) entry which is preliminary data.</text>
</comment>
<evidence type="ECO:0000259" key="1">
    <source>
        <dbReference type="Pfam" id="PF05050"/>
    </source>
</evidence>
<sequence length="244" mass="27102">MGLKYIVGAAIEKLQEGLIRRNHRYVPFIPNGRIAVLDLKRAAVDPKVIFDVGGNEGQTANYYARHFKNADIYTFEPVKSVYDKMVLATAGNKRIRCFRNALGSEQGEAKIYKSANYNGVSSLNGANNTNLPDEETIEVITGLSVVEKYDISTIDILKIDTEGFEISVLDGLKPMLKDHVKFIYIEAGFDINNNCQTYVSTLLNYLAPYGFTVSGLYSMFWHGASKLKLSHCDILLTNTGLVAV</sequence>
<dbReference type="InterPro" id="IPR053188">
    <property type="entry name" value="FkbM_Methyltransferase"/>
</dbReference>
<dbReference type="Gene3D" id="3.40.50.150">
    <property type="entry name" value="Vaccinia Virus protein VP39"/>
    <property type="match status" value="1"/>
</dbReference>
<dbReference type="NCBIfam" id="TIGR01444">
    <property type="entry name" value="fkbM_fam"/>
    <property type="match status" value="1"/>
</dbReference>
<reference evidence="2 3" key="1">
    <citation type="submission" date="2018-08" db="EMBL/GenBank/DDBJ databases">
        <title>Mucilaginibacter sp. MYSH2.</title>
        <authorList>
            <person name="Seo T."/>
        </authorList>
    </citation>
    <scope>NUCLEOTIDE SEQUENCE [LARGE SCALE GENOMIC DNA]</scope>
    <source>
        <strain evidence="2 3">MYSH2</strain>
    </source>
</reference>
<name>A0A372NSI3_9SPHI</name>
<dbReference type="SUPFAM" id="SSF53335">
    <property type="entry name" value="S-adenosyl-L-methionine-dependent methyltransferases"/>
    <property type="match status" value="1"/>
</dbReference>
<feature type="domain" description="Methyltransferase FkbM" evidence="1">
    <location>
        <begin position="51"/>
        <end position="211"/>
    </location>
</feature>
<dbReference type="EMBL" id="QWDC01000002">
    <property type="protein sequence ID" value="RFZ91934.1"/>
    <property type="molecule type" value="Genomic_DNA"/>
</dbReference>
<protein>
    <submittedName>
        <fullName evidence="2">FkbM family methyltransferase</fullName>
    </submittedName>
</protein>
<evidence type="ECO:0000313" key="3">
    <source>
        <dbReference type="Proteomes" id="UP000264217"/>
    </source>
</evidence>
<dbReference type="OrthoDB" id="9812600at2"/>
<gene>
    <name evidence="2" type="ORF">D0C36_10825</name>
</gene>
<dbReference type="InterPro" id="IPR006342">
    <property type="entry name" value="FkbM_mtfrase"/>
</dbReference>
<keyword evidence="3" id="KW-1185">Reference proteome</keyword>